<evidence type="ECO:0000313" key="6">
    <source>
        <dbReference type="EMBL" id="AGP31316.1"/>
    </source>
</evidence>
<dbReference type="PATRIC" id="fig|1200352.3.peg.1699"/>
<dbReference type="Pfam" id="PF00501">
    <property type="entry name" value="AMP-binding"/>
    <property type="match status" value="1"/>
</dbReference>
<organism evidence="6 7">
    <name type="scientific">Corynebacterium terpenotabidum Y-11</name>
    <dbReference type="NCBI Taxonomy" id="1200352"/>
    <lineage>
        <taxon>Bacteria</taxon>
        <taxon>Bacillati</taxon>
        <taxon>Actinomycetota</taxon>
        <taxon>Actinomycetes</taxon>
        <taxon>Mycobacteriales</taxon>
        <taxon>Corynebacteriaceae</taxon>
        <taxon>Corynebacterium</taxon>
    </lineage>
</organism>
<evidence type="ECO:0000256" key="3">
    <source>
        <dbReference type="SAM" id="MobiDB-lite"/>
    </source>
</evidence>
<evidence type="ECO:0000259" key="4">
    <source>
        <dbReference type="Pfam" id="PF00501"/>
    </source>
</evidence>
<dbReference type="Proteomes" id="UP000014809">
    <property type="component" value="Chromosome"/>
</dbReference>
<dbReference type="AlphaFoldDB" id="S4XFI4"/>
<evidence type="ECO:0000313" key="7">
    <source>
        <dbReference type="Proteomes" id="UP000014809"/>
    </source>
</evidence>
<dbReference type="EMBL" id="CP003696">
    <property type="protein sequence ID" value="AGP31316.1"/>
    <property type="molecule type" value="Genomic_DNA"/>
</dbReference>
<feature type="domain" description="AMP-binding enzyme C-terminal" evidence="5">
    <location>
        <begin position="429"/>
        <end position="454"/>
    </location>
</feature>
<dbReference type="InterPro" id="IPR025110">
    <property type="entry name" value="AMP-bd_C"/>
</dbReference>
<sequence length="511" mass="55124">MTARLDSGFGNWVTLHNQRYPDAVAYIDGTTGAVRTYGELEKRTNALADVLAQRGIARGDRVALVTMNSIESMEILLAVAKLGAISVPVNYRLTAREIEFILADSGATILFFSMPFLDLVNESCTENTRIRDRFVVPDADMRREGKESDLEAMVTRGSTDRVTRDVRESDVCVIMYTSGTTGRPKGAMLTHGNFVWNAVHGMGFGDGWSSRDRTISAAPLFHIGALGVNTLPFLFMGGSCVVMESFVPAQWLAAVEKYEVTNAFLVPAMWAAVMADPSFGAEIMRSVRFAISGGAPCPLGIISGIIDLGIPFTEGLGMTETSPICAFLAEDEVVRKKGSVGKPVQLVEFRIVDDSGTDVADGEIGELLIRGPNVFTGYWNNPQATAEALHDGWFHTGDLAKRDDEGYYTLVDRKKDMVITGGENVYSMEVEQAIQSHPDIADVAVIGIPDEKWGGGSHCGCRPERRGAPRRRGSAGLAAGPPGGIQDPEGRLLHRCAAAQRDRQGAQASAA</sequence>
<proteinExistence type="inferred from homology"/>
<dbReference type="eggNOG" id="COG0318">
    <property type="taxonomic scope" value="Bacteria"/>
</dbReference>
<gene>
    <name evidence="6" type="ORF">A606_08355</name>
</gene>
<dbReference type="GO" id="GO:0031956">
    <property type="term" value="F:medium-chain fatty acid-CoA ligase activity"/>
    <property type="evidence" value="ECO:0007669"/>
    <property type="project" value="TreeGrafter"/>
</dbReference>
<name>S4XFI4_9CORY</name>
<dbReference type="PANTHER" id="PTHR43201:SF5">
    <property type="entry name" value="MEDIUM-CHAIN ACYL-COA LIGASE ACSF2, MITOCHONDRIAL"/>
    <property type="match status" value="1"/>
</dbReference>
<dbReference type="InterPro" id="IPR000873">
    <property type="entry name" value="AMP-dep_synth/lig_dom"/>
</dbReference>
<dbReference type="Pfam" id="PF13193">
    <property type="entry name" value="AMP-binding_C"/>
    <property type="match status" value="1"/>
</dbReference>
<dbReference type="PROSITE" id="PS00455">
    <property type="entry name" value="AMP_BINDING"/>
    <property type="match status" value="1"/>
</dbReference>
<protein>
    <submittedName>
        <fullName evidence="6">AMP-dependent synthetase and ligase</fullName>
    </submittedName>
</protein>
<feature type="domain" description="AMP-dependent synthetase/ligase" evidence="4">
    <location>
        <begin position="16"/>
        <end position="379"/>
    </location>
</feature>
<dbReference type="STRING" id="1200352.A606_08355"/>
<reference evidence="6 7" key="1">
    <citation type="submission" date="2012-06" db="EMBL/GenBank/DDBJ databases">
        <title>Complete genome sequence of Corynebacterium terpenotabidum Y-11 (=DSM 44721).</title>
        <authorList>
            <person name="Ruckert C."/>
            <person name="Albersmeier A."/>
            <person name="Al-Dilaimi A."/>
            <person name="Szczepanowski R."/>
            <person name="Kalinowski J."/>
        </authorList>
    </citation>
    <scope>NUCLEOTIDE SEQUENCE [LARGE SCALE GENOMIC DNA]</scope>
    <source>
        <strain evidence="6 7">Y-11</strain>
    </source>
</reference>
<dbReference type="Gene3D" id="3.40.50.12780">
    <property type="entry name" value="N-terminal domain of ligase-like"/>
    <property type="match status" value="1"/>
</dbReference>
<keyword evidence="2 6" id="KW-0436">Ligase</keyword>
<feature type="region of interest" description="Disordered" evidence="3">
    <location>
        <begin position="455"/>
        <end position="490"/>
    </location>
</feature>
<evidence type="ECO:0000256" key="1">
    <source>
        <dbReference type="ARBA" id="ARBA00006432"/>
    </source>
</evidence>
<dbReference type="PANTHER" id="PTHR43201">
    <property type="entry name" value="ACYL-COA SYNTHETASE"/>
    <property type="match status" value="1"/>
</dbReference>
<evidence type="ECO:0000259" key="5">
    <source>
        <dbReference type="Pfam" id="PF13193"/>
    </source>
</evidence>
<dbReference type="InterPro" id="IPR020845">
    <property type="entry name" value="AMP-binding_CS"/>
</dbReference>
<accession>S4XFI4</accession>
<comment type="similarity">
    <text evidence="1">Belongs to the ATP-dependent AMP-binding enzyme family.</text>
</comment>
<dbReference type="GO" id="GO:0006631">
    <property type="term" value="P:fatty acid metabolic process"/>
    <property type="evidence" value="ECO:0007669"/>
    <property type="project" value="TreeGrafter"/>
</dbReference>
<evidence type="ECO:0000256" key="2">
    <source>
        <dbReference type="ARBA" id="ARBA00022598"/>
    </source>
</evidence>
<dbReference type="Gene3D" id="3.30.300.30">
    <property type="match status" value="1"/>
</dbReference>
<dbReference type="HOGENOM" id="CLU_000022_59_0_11"/>
<keyword evidence="7" id="KW-1185">Reference proteome</keyword>
<dbReference type="SUPFAM" id="SSF56801">
    <property type="entry name" value="Acetyl-CoA synthetase-like"/>
    <property type="match status" value="1"/>
</dbReference>
<dbReference type="KEGG" id="cter:A606_08355"/>
<dbReference type="InterPro" id="IPR042099">
    <property type="entry name" value="ANL_N_sf"/>
</dbReference>
<dbReference type="InterPro" id="IPR045851">
    <property type="entry name" value="AMP-bd_C_sf"/>
</dbReference>